<keyword evidence="1" id="KW-0812">Transmembrane</keyword>
<comment type="caution">
    <text evidence="2">The sequence shown here is derived from an EMBL/GenBank/DDBJ whole genome shotgun (WGS) entry which is preliminary data.</text>
</comment>
<sequence length="83" mass="8890">MNQMAWFLVAWVGGSLAILGSLMTLGSLLLWLVPRSGSKASKPDGERSPGIPDWQNRVKLTAVSLGLAIAGFSLLVVFPFPLH</sequence>
<evidence type="ECO:0000313" key="3">
    <source>
        <dbReference type="Proteomes" id="UP001464891"/>
    </source>
</evidence>
<keyword evidence="3" id="KW-1185">Reference proteome</keyword>
<evidence type="ECO:0008006" key="4">
    <source>
        <dbReference type="Google" id="ProtNLM"/>
    </source>
</evidence>
<keyword evidence="1" id="KW-1133">Transmembrane helix</keyword>
<dbReference type="Proteomes" id="UP001464891">
    <property type="component" value="Unassembled WGS sequence"/>
</dbReference>
<evidence type="ECO:0000256" key="1">
    <source>
        <dbReference type="SAM" id="Phobius"/>
    </source>
</evidence>
<name>A0ABV0JF62_9CYAN</name>
<protein>
    <recommendedName>
        <fullName evidence="4">DUF2269 family protein</fullName>
    </recommendedName>
</protein>
<proteinExistence type="predicted"/>
<reference evidence="2 3" key="1">
    <citation type="submission" date="2022-04" db="EMBL/GenBank/DDBJ databases">
        <title>Positive selection, recombination, and allopatry shape intraspecific diversity of widespread and dominant cyanobacteria.</title>
        <authorList>
            <person name="Wei J."/>
            <person name="Shu W."/>
            <person name="Hu C."/>
        </authorList>
    </citation>
    <scope>NUCLEOTIDE SEQUENCE [LARGE SCALE GENOMIC DNA]</scope>
    <source>
        <strain evidence="2 3">GB2-A4</strain>
    </source>
</reference>
<feature type="transmembrane region" description="Helical" evidence="1">
    <location>
        <begin position="60"/>
        <end position="80"/>
    </location>
</feature>
<dbReference type="EMBL" id="JAMPKM010000016">
    <property type="protein sequence ID" value="MEP0819696.1"/>
    <property type="molecule type" value="Genomic_DNA"/>
</dbReference>
<accession>A0ABV0JF62</accession>
<keyword evidence="1" id="KW-0472">Membrane</keyword>
<gene>
    <name evidence="2" type="ORF">NC998_21585</name>
</gene>
<feature type="transmembrane region" description="Helical" evidence="1">
    <location>
        <begin position="6"/>
        <end position="33"/>
    </location>
</feature>
<dbReference type="RefSeq" id="WP_190440890.1">
    <property type="nucleotide sequence ID" value="NZ_JAMPKM010000016.1"/>
</dbReference>
<evidence type="ECO:0000313" key="2">
    <source>
        <dbReference type="EMBL" id="MEP0819696.1"/>
    </source>
</evidence>
<organism evidence="2 3">
    <name type="scientific">Trichocoleus desertorum GB2-A4</name>
    <dbReference type="NCBI Taxonomy" id="2933944"/>
    <lineage>
        <taxon>Bacteria</taxon>
        <taxon>Bacillati</taxon>
        <taxon>Cyanobacteriota</taxon>
        <taxon>Cyanophyceae</taxon>
        <taxon>Leptolyngbyales</taxon>
        <taxon>Trichocoleusaceae</taxon>
        <taxon>Trichocoleus</taxon>
    </lineage>
</organism>